<dbReference type="SMART" id="SM00267">
    <property type="entry name" value="GGDEF"/>
    <property type="match status" value="1"/>
</dbReference>
<dbReference type="PANTHER" id="PTHR45138">
    <property type="entry name" value="REGULATORY COMPONENTS OF SENSORY TRANSDUCTION SYSTEM"/>
    <property type="match status" value="1"/>
</dbReference>
<feature type="domain" description="PAC" evidence="3">
    <location>
        <begin position="294"/>
        <end position="344"/>
    </location>
</feature>
<dbReference type="Pfam" id="PF08448">
    <property type="entry name" value="PAS_4"/>
    <property type="match status" value="1"/>
</dbReference>
<feature type="transmembrane region" description="Helical" evidence="2">
    <location>
        <begin position="142"/>
        <end position="164"/>
    </location>
</feature>
<feature type="domain" description="GGDEF" evidence="4">
    <location>
        <begin position="397"/>
        <end position="526"/>
    </location>
</feature>
<dbReference type="InterPro" id="IPR013656">
    <property type="entry name" value="PAS_4"/>
</dbReference>
<dbReference type="InterPro" id="IPR031621">
    <property type="entry name" value="HisKA_7TM"/>
</dbReference>
<keyword evidence="2" id="KW-0812">Transmembrane</keyword>
<evidence type="ECO:0000259" key="4">
    <source>
        <dbReference type="PROSITE" id="PS50887"/>
    </source>
</evidence>
<dbReference type="SUPFAM" id="SSF55073">
    <property type="entry name" value="Nucleotide cyclase"/>
    <property type="match status" value="1"/>
</dbReference>
<gene>
    <name evidence="5" type="ORF">AB1207_18005</name>
</gene>
<name>A0ABV3PB85_9ACTN</name>
<feature type="transmembrane region" description="Helical" evidence="2">
    <location>
        <begin position="98"/>
        <end position="115"/>
    </location>
</feature>
<feature type="transmembrane region" description="Helical" evidence="2">
    <location>
        <begin position="33"/>
        <end position="54"/>
    </location>
</feature>
<dbReference type="Proteomes" id="UP001555826">
    <property type="component" value="Unassembled WGS sequence"/>
</dbReference>
<dbReference type="Pfam" id="PF16927">
    <property type="entry name" value="HisKA_7TM"/>
    <property type="match status" value="1"/>
</dbReference>
<dbReference type="PANTHER" id="PTHR45138:SF9">
    <property type="entry name" value="DIGUANYLATE CYCLASE DGCM-RELATED"/>
    <property type="match status" value="1"/>
</dbReference>
<protein>
    <submittedName>
        <fullName evidence="5">Diguanylate cyclase</fullName>
        <ecNumber evidence="5">2.7.7.65</ecNumber>
    </submittedName>
</protein>
<dbReference type="Gene3D" id="3.30.450.20">
    <property type="entry name" value="PAS domain"/>
    <property type="match status" value="1"/>
</dbReference>
<evidence type="ECO:0000313" key="5">
    <source>
        <dbReference type="EMBL" id="MEW9266648.1"/>
    </source>
</evidence>
<proteinExistence type="predicted"/>
<dbReference type="EMBL" id="JBFNQN010000012">
    <property type="protein sequence ID" value="MEW9266648.1"/>
    <property type="molecule type" value="Genomic_DNA"/>
</dbReference>
<dbReference type="InterPro" id="IPR000160">
    <property type="entry name" value="GGDEF_dom"/>
</dbReference>
<dbReference type="SUPFAM" id="SSF55785">
    <property type="entry name" value="PYP-like sensor domain (PAS domain)"/>
    <property type="match status" value="1"/>
</dbReference>
<keyword evidence="1" id="KW-0175">Coiled coil</keyword>
<feature type="coiled-coil region" evidence="1">
    <location>
        <begin position="339"/>
        <end position="366"/>
    </location>
</feature>
<dbReference type="InterPro" id="IPR035965">
    <property type="entry name" value="PAS-like_dom_sf"/>
</dbReference>
<evidence type="ECO:0000256" key="1">
    <source>
        <dbReference type="SAM" id="Coils"/>
    </source>
</evidence>
<keyword evidence="2" id="KW-1133">Transmembrane helix</keyword>
<feature type="transmembrane region" description="Helical" evidence="2">
    <location>
        <begin position="66"/>
        <end position="86"/>
    </location>
</feature>
<accession>A0ABV3PB85</accession>
<evidence type="ECO:0000256" key="2">
    <source>
        <dbReference type="SAM" id="Phobius"/>
    </source>
</evidence>
<dbReference type="NCBIfam" id="TIGR00254">
    <property type="entry name" value="GGDEF"/>
    <property type="match status" value="1"/>
</dbReference>
<dbReference type="InterPro" id="IPR029787">
    <property type="entry name" value="Nucleotide_cyclase"/>
</dbReference>
<dbReference type="PROSITE" id="PS50113">
    <property type="entry name" value="PAC"/>
    <property type="match status" value="1"/>
</dbReference>
<dbReference type="EC" id="2.7.7.65" evidence="5"/>
<dbReference type="RefSeq" id="WP_367639783.1">
    <property type="nucleotide sequence ID" value="NZ_JBFNQN010000012.1"/>
</dbReference>
<dbReference type="InterPro" id="IPR050469">
    <property type="entry name" value="Diguanylate_Cyclase"/>
</dbReference>
<evidence type="ECO:0000259" key="3">
    <source>
        <dbReference type="PROSITE" id="PS50113"/>
    </source>
</evidence>
<feature type="transmembrane region" description="Helical" evidence="2">
    <location>
        <begin position="176"/>
        <end position="198"/>
    </location>
</feature>
<keyword evidence="6" id="KW-1185">Reference proteome</keyword>
<dbReference type="GO" id="GO:0052621">
    <property type="term" value="F:diguanylate cyclase activity"/>
    <property type="evidence" value="ECO:0007669"/>
    <property type="project" value="UniProtKB-EC"/>
</dbReference>
<keyword evidence="5" id="KW-0548">Nucleotidyltransferase</keyword>
<evidence type="ECO:0000313" key="6">
    <source>
        <dbReference type="Proteomes" id="UP001555826"/>
    </source>
</evidence>
<dbReference type="PROSITE" id="PS50887">
    <property type="entry name" value="GGDEF"/>
    <property type="match status" value="1"/>
</dbReference>
<dbReference type="InterPro" id="IPR000700">
    <property type="entry name" value="PAS-assoc_C"/>
</dbReference>
<dbReference type="CDD" id="cd01949">
    <property type="entry name" value="GGDEF"/>
    <property type="match status" value="1"/>
</dbReference>
<dbReference type="Gene3D" id="3.30.70.270">
    <property type="match status" value="1"/>
</dbReference>
<dbReference type="Pfam" id="PF00990">
    <property type="entry name" value="GGDEF"/>
    <property type="match status" value="1"/>
</dbReference>
<keyword evidence="5" id="KW-0808">Transferase</keyword>
<feature type="transmembrane region" description="Helical" evidence="2">
    <location>
        <begin position="6"/>
        <end position="26"/>
    </location>
</feature>
<reference evidence="5 6" key="1">
    <citation type="submission" date="2024-07" db="EMBL/GenBank/DDBJ databases">
        <authorList>
            <person name="Thanompreechachai J."/>
            <person name="Duangmal K."/>
        </authorList>
    </citation>
    <scope>NUCLEOTIDE SEQUENCE [LARGE SCALE GENOMIC DNA]</scope>
    <source>
        <strain evidence="5 6">KCTC 19886</strain>
    </source>
</reference>
<dbReference type="InterPro" id="IPR043128">
    <property type="entry name" value="Rev_trsase/Diguanyl_cyclase"/>
</dbReference>
<keyword evidence="2" id="KW-0472">Membrane</keyword>
<organism evidence="5 6">
    <name type="scientific">Kineococcus endophyticus</name>
    <dbReference type="NCBI Taxonomy" id="1181883"/>
    <lineage>
        <taxon>Bacteria</taxon>
        <taxon>Bacillati</taxon>
        <taxon>Actinomycetota</taxon>
        <taxon>Actinomycetes</taxon>
        <taxon>Kineosporiales</taxon>
        <taxon>Kineosporiaceae</taxon>
        <taxon>Kineococcus</taxon>
    </lineage>
</organism>
<comment type="caution">
    <text evidence="5">The sequence shown here is derived from an EMBL/GenBank/DDBJ whole genome shotgun (WGS) entry which is preliminary data.</text>
</comment>
<sequence length="526" mass="56067">MASVAPLAQLIAVAVAITMTTGVLTFRRRRETPAALPLTAALASVSLWGVSVVLQNADLPARWLDLTVFPQFLGVGGCVLSLRLFVDAVSGRTLRARRVLAFSVEPALLLVLLALDPHLHLFHATVEHVGDPVRRVVTAGPLFWVNAFYSYAVILTAASTIWTLRRSSRGLQRRQATTMLVAILVPFLCNLAVVLPGVALAVDITPLAFAVTGVLFAYAVLQQDLLRLVPVARSLVVETVTDAVFDVDARERLVDVNPAGMAVLGAGAGPRDTVVGRPFADLVEAAVAEAVAAGEGETVVRLSGGGHLDVRTRWIRDDHGHPLGRVVVARDVTDRYRAAQALERANDRLRAQVATIERLQADLAEEASRDPLTGLRNRRRFVDDLSARLATAAEAGHPLSLVLLDVDHFKAINDAHGHAVGDDVLVEVARALGAHARPEDVVRYGGEEFVVLLPHLDTDAARVRAEVLRAACAGVRVGIESLRITISAGVATAPAHGTTPDELLLAADRALYEAKGGGRDQVALAD</sequence>